<dbReference type="Proteomes" id="UP000297753">
    <property type="component" value="Unassembled WGS sequence"/>
</dbReference>
<organism evidence="1 2">
    <name type="scientific">Vibrio ouci</name>
    <dbReference type="NCBI Taxonomy" id="2499078"/>
    <lineage>
        <taxon>Bacteria</taxon>
        <taxon>Pseudomonadati</taxon>
        <taxon>Pseudomonadota</taxon>
        <taxon>Gammaproteobacteria</taxon>
        <taxon>Vibrionales</taxon>
        <taxon>Vibrionaceae</taxon>
        <taxon>Vibrio</taxon>
    </lineage>
</organism>
<comment type="caution">
    <text evidence="1">The sequence shown here is derived from an EMBL/GenBank/DDBJ whole genome shotgun (WGS) entry which is preliminary data.</text>
</comment>
<dbReference type="InterPro" id="IPR014737">
    <property type="entry name" value="Transposase_Tn5-like_C"/>
</dbReference>
<dbReference type="InterPro" id="IPR012337">
    <property type="entry name" value="RNaseH-like_sf"/>
</dbReference>
<dbReference type="AlphaFoldDB" id="A0A4Y8WJJ5"/>
<dbReference type="SUPFAM" id="SSF53098">
    <property type="entry name" value="Ribonuclease H-like"/>
    <property type="match status" value="1"/>
</dbReference>
<dbReference type="EMBL" id="SATR01000006">
    <property type="protein sequence ID" value="TFH92431.1"/>
    <property type="molecule type" value="Genomic_DNA"/>
</dbReference>
<sequence>VLKGKAWKLMWLKLEEKELPKEAPNISWAYRGITRLGGWKNTKRTDRASIKTLWQGCFRLQTILEGYELAKSLDSLDL</sequence>
<name>A0A4Y8WJJ5_9VIBR</name>
<evidence type="ECO:0000313" key="1">
    <source>
        <dbReference type="EMBL" id="TFH92431.1"/>
    </source>
</evidence>
<keyword evidence="2" id="KW-1185">Reference proteome</keyword>
<reference evidence="1 2" key="1">
    <citation type="submission" date="2019-01" db="EMBL/GenBank/DDBJ databases">
        <title>Vibrio BEI176 sp. nov, a marine bacterium isolated from China: eastern marignal seas.</title>
        <authorList>
            <person name="Li B."/>
        </authorList>
    </citation>
    <scope>NUCLEOTIDE SEQUENCE [LARGE SCALE GENOMIC DNA]</scope>
    <source>
        <strain evidence="1 2">BEI176</strain>
    </source>
</reference>
<gene>
    <name evidence="1" type="ORF">ELS82_05835</name>
</gene>
<feature type="non-terminal residue" evidence="1">
    <location>
        <position position="1"/>
    </location>
</feature>
<protein>
    <submittedName>
        <fullName evidence="1">IS4 family transposase</fullName>
    </submittedName>
</protein>
<proteinExistence type="predicted"/>
<evidence type="ECO:0000313" key="2">
    <source>
        <dbReference type="Proteomes" id="UP000297753"/>
    </source>
</evidence>
<dbReference type="Gene3D" id="1.10.740.10">
    <property type="entry name" value="Transferase Inhibitor Protein From Tn5, Chain"/>
    <property type="match status" value="1"/>
</dbReference>
<accession>A0A4Y8WJJ5</accession>